<dbReference type="KEGG" id="mng:MNEG_15654"/>
<keyword evidence="2" id="KW-1185">Reference proteome</keyword>
<name>A0A0D2LK01_9CHLO</name>
<dbReference type="EMBL" id="KK105747">
    <property type="protein sequence ID" value="KIY92309.1"/>
    <property type="molecule type" value="Genomic_DNA"/>
</dbReference>
<protein>
    <submittedName>
        <fullName evidence="1">Uncharacterized protein</fullName>
    </submittedName>
</protein>
<dbReference type="GeneID" id="25733337"/>
<proteinExistence type="predicted"/>
<dbReference type="RefSeq" id="XP_013891329.1">
    <property type="nucleotide sequence ID" value="XM_014035875.1"/>
</dbReference>
<dbReference type="Proteomes" id="UP000054498">
    <property type="component" value="Unassembled WGS sequence"/>
</dbReference>
<sequence>MKGRSSRRAEVWAAVTGDALEIRSWEGRRGARAATPLYEVPAALYARWGEEGDMPFFVRGVINVGFSPQLRNFVFKVAYYGFEFNGYTASLAGANPDCKP</sequence>
<dbReference type="AlphaFoldDB" id="A0A0D2LK01"/>
<accession>A0A0D2LK01</accession>
<evidence type="ECO:0000313" key="1">
    <source>
        <dbReference type="EMBL" id="KIY92309.1"/>
    </source>
</evidence>
<reference evidence="1 2" key="1">
    <citation type="journal article" date="2013" name="BMC Genomics">
        <title>Reconstruction of the lipid metabolism for the microalga Monoraphidium neglectum from its genome sequence reveals characteristics suitable for biofuel production.</title>
        <authorList>
            <person name="Bogen C."/>
            <person name="Al-Dilaimi A."/>
            <person name="Albersmeier A."/>
            <person name="Wichmann J."/>
            <person name="Grundmann M."/>
            <person name="Rupp O."/>
            <person name="Lauersen K.J."/>
            <person name="Blifernez-Klassen O."/>
            <person name="Kalinowski J."/>
            <person name="Goesmann A."/>
            <person name="Mussgnug J.H."/>
            <person name="Kruse O."/>
        </authorList>
    </citation>
    <scope>NUCLEOTIDE SEQUENCE [LARGE SCALE GENOMIC DNA]</scope>
    <source>
        <strain evidence="1 2">SAG 48.87</strain>
    </source>
</reference>
<evidence type="ECO:0000313" key="2">
    <source>
        <dbReference type="Proteomes" id="UP000054498"/>
    </source>
</evidence>
<organism evidence="1 2">
    <name type="scientific">Monoraphidium neglectum</name>
    <dbReference type="NCBI Taxonomy" id="145388"/>
    <lineage>
        <taxon>Eukaryota</taxon>
        <taxon>Viridiplantae</taxon>
        <taxon>Chlorophyta</taxon>
        <taxon>core chlorophytes</taxon>
        <taxon>Chlorophyceae</taxon>
        <taxon>CS clade</taxon>
        <taxon>Sphaeropleales</taxon>
        <taxon>Selenastraceae</taxon>
        <taxon>Monoraphidium</taxon>
    </lineage>
</organism>
<gene>
    <name evidence="1" type="ORF">MNEG_15654</name>
</gene>